<dbReference type="PROSITE" id="PS50404">
    <property type="entry name" value="GST_NTER"/>
    <property type="match status" value="1"/>
</dbReference>
<keyword evidence="4" id="KW-0808">Transferase</keyword>
<sequence>MGKYQLIYFPVRGRGENIRLLLNDNGVDYEEVNCGPRETWLKEYKPQMAFGQAPCLKDGELSLVQSNAILRYLARKHGLYGSSDVEATMIDILNDGVEDLRKQYTTMIYTNYFFPQPYQMSLEILYNKFPPTFQRSFVDYNLMDLLDALQTLSSTCLENFPTLASFLQVNMAKPNIAKYRETEPFKTRPINGNGKQ</sequence>
<dbReference type="AlphaFoldDB" id="A0A3S0ZBX4"/>
<dbReference type="GO" id="GO:0005829">
    <property type="term" value="C:cytosol"/>
    <property type="evidence" value="ECO:0007669"/>
    <property type="project" value="TreeGrafter"/>
</dbReference>
<accession>A0A3S0ZBX4</accession>
<dbReference type="InterPro" id="IPR050213">
    <property type="entry name" value="GST_superfamily"/>
</dbReference>
<dbReference type="InterPro" id="IPR004045">
    <property type="entry name" value="Glutathione_S-Trfase_N"/>
</dbReference>
<name>A0A3S0ZBX4_ELYCH</name>
<evidence type="ECO:0000256" key="1">
    <source>
        <dbReference type="ARBA" id="ARBA00007297"/>
    </source>
</evidence>
<dbReference type="GO" id="GO:0004364">
    <property type="term" value="F:glutathione transferase activity"/>
    <property type="evidence" value="ECO:0007669"/>
    <property type="project" value="UniProtKB-EC"/>
</dbReference>
<dbReference type="EMBL" id="RQTK01001213">
    <property type="protein sequence ID" value="RUS71429.1"/>
    <property type="molecule type" value="Genomic_DNA"/>
</dbReference>
<proteinExistence type="inferred from homology"/>
<protein>
    <recommendedName>
        <fullName evidence="3">glutathione transferase</fullName>
        <ecNumber evidence="3">2.5.1.18</ecNumber>
    </recommendedName>
    <alternativeName>
        <fullName evidence="5">GST class-pi</fullName>
    </alternativeName>
</protein>
<evidence type="ECO:0000256" key="2">
    <source>
        <dbReference type="ARBA" id="ARBA00011738"/>
    </source>
</evidence>
<reference evidence="7 8" key="1">
    <citation type="submission" date="2019-01" db="EMBL/GenBank/DDBJ databases">
        <title>A draft genome assembly of the solar-powered sea slug Elysia chlorotica.</title>
        <authorList>
            <person name="Cai H."/>
            <person name="Li Q."/>
            <person name="Fang X."/>
            <person name="Li J."/>
            <person name="Curtis N.E."/>
            <person name="Altenburger A."/>
            <person name="Shibata T."/>
            <person name="Feng M."/>
            <person name="Maeda T."/>
            <person name="Schwartz J.A."/>
            <person name="Shigenobu S."/>
            <person name="Lundholm N."/>
            <person name="Nishiyama T."/>
            <person name="Yang H."/>
            <person name="Hasebe M."/>
            <person name="Li S."/>
            <person name="Pierce S.K."/>
            <person name="Wang J."/>
        </authorList>
    </citation>
    <scope>NUCLEOTIDE SEQUENCE [LARGE SCALE GENOMIC DNA]</scope>
    <source>
        <strain evidence="7">EC2010</strain>
        <tissue evidence="7">Whole organism of an adult</tissue>
    </source>
</reference>
<dbReference type="InterPro" id="IPR003082">
    <property type="entry name" value="GST_pi"/>
</dbReference>
<organism evidence="7 8">
    <name type="scientific">Elysia chlorotica</name>
    <name type="common">Eastern emerald elysia</name>
    <name type="synonym">Sea slug</name>
    <dbReference type="NCBI Taxonomy" id="188477"/>
    <lineage>
        <taxon>Eukaryota</taxon>
        <taxon>Metazoa</taxon>
        <taxon>Spiralia</taxon>
        <taxon>Lophotrochozoa</taxon>
        <taxon>Mollusca</taxon>
        <taxon>Gastropoda</taxon>
        <taxon>Heterobranchia</taxon>
        <taxon>Euthyneura</taxon>
        <taxon>Panpulmonata</taxon>
        <taxon>Sacoglossa</taxon>
        <taxon>Placobranchoidea</taxon>
        <taxon>Plakobranchidae</taxon>
        <taxon>Elysia</taxon>
    </lineage>
</organism>
<dbReference type="SFLD" id="SFLDG01205">
    <property type="entry name" value="AMPS.1"/>
    <property type="match status" value="1"/>
</dbReference>
<evidence type="ECO:0000313" key="8">
    <source>
        <dbReference type="Proteomes" id="UP000271974"/>
    </source>
</evidence>
<dbReference type="PANTHER" id="PTHR11571:SF141">
    <property type="entry name" value="GLUTATHIONE S-TRANSFERASE"/>
    <property type="match status" value="1"/>
</dbReference>
<evidence type="ECO:0000256" key="4">
    <source>
        <dbReference type="ARBA" id="ARBA00022679"/>
    </source>
</evidence>
<dbReference type="EC" id="2.5.1.18" evidence="3"/>
<dbReference type="PRINTS" id="PR01268">
    <property type="entry name" value="GSTRNSFRASEP"/>
</dbReference>
<dbReference type="InterPro" id="IPR040079">
    <property type="entry name" value="Glutathione_S-Trfase"/>
</dbReference>
<keyword evidence="8" id="KW-1185">Reference proteome</keyword>
<dbReference type="CDD" id="cd03076">
    <property type="entry name" value="GST_N_Pi"/>
    <property type="match status" value="1"/>
</dbReference>
<dbReference type="InterPro" id="IPR036282">
    <property type="entry name" value="Glutathione-S-Trfase_C_sf"/>
</dbReference>
<dbReference type="Gene3D" id="1.20.1050.130">
    <property type="match status" value="1"/>
</dbReference>
<dbReference type="SUPFAM" id="SSF47616">
    <property type="entry name" value="GST C-terminal domain-like"/>
    <property type="match status" value="1"/>
</dbReference>
<evidence type="ECO:0000313" key="7">
    <source>
        <dbReference type="EMBL" id="RUS71429.1"/>
    </source>
</evidence>
<dbReference type="STRING" id="188477.A0A3S0ZBX4"/>
<dbReference type="PANTHER" id="PTHR11571">
    <property type="entry name" value="GLUTATHIONE S-TRANSFERASE"/>
    <property type="match status" value="1"/>
</dbReference>
<evidence type="ECO:0000256" key="5">
    <source>
        <dbReference type="ARBA" id="ARBA00032759"/>
    </source>
</evidence>
<dbReference type="SFLD" id="SFLDS00019">
    <property type="entry name" value="Glutathione_Transferase_(cytos"/>
    <property type="match status" value="1"/>
</dbReference>
<dbReference type="SFLD" id="SFLDG00363">
    <property type="entry name" value="AMPS_(cytGST):_Alpha-__Mu-__Pi"/>
    <property type="match status" value="1"/>
</dbReference>
<dbReference type="Pfam" id="PF02798">
    <property type="entry name" value="GST_N"/>
    <property type="match status" value="1"/>
</dbReference>
<dbReference type="InterPro" id="IPR004046">
    <property type="entry name" value="GST_C"/>
</dbReference>
<dbReference type="OrthoDB" id="4951845at2759"/>
<feature type="domain" description="GST N-terminal" evidence="6">
    <location>
        <begin position="2"/>
        <end position="81"/>
    </location>
</feature>
<comment type="caution">
    <text evidence="7">The sequence shown here is derived from an EMBL/GenBank/DDBJ whole genome shotgun (WGS) entry which is preliminary data.</text>
</comment>
<comment type="subunit">
    <text evidence="2">Homodimer.</text>
</comment>
<dbReference type="Pfam" id="PF14497">
    <property type="entry name" value="GST_C_3"/>
    <property type="match status" value="1"/>
</dbReference>
<dbReference type="InterPro" id="IPR036249">
    <property type="entry name" value="Thioredoxin-like_sf"/>
</dbReference>
<dbReference type="SUPFAM" id="SSF52833">
    <property type="entry name" value="Thioredoxin-like"/>
    <property type="match status" value="1"/>
</dbReference>
<dbReference type="GO" id="GO:0006749">
    <property type="term" value="P:glutathione metabolic process"/>
    <property type="evidence" value="ECO:0007669"/>
    <property type="project" value="TreeGrafter"/>
</dbReference>
<evidence type="ECO:0000256" key="3">
    <source>
        <dbReference type="ARBA" id="ARBA00012452"/>
    </source>
</evidence>
<dbReference type="Proteomes" id="UP000271974">
    <property type="component" value="Unassembled WGS sequence"/>
</dbReference>
<evidence type="ECO:0000259" key="6">
    <source>
        <dbReference type="PROSITE" id="PS50404"/>
    </source>
</evidence>
<gene>
    <name evidence="7" type="ORF">EGW08_020812</name>
</gene>
<comment type="similarity">
    <text evidence="1">Belongs to the GST superfamily. Pi family.</text>
</comment>